<dbReference type="HOGENOM" id="CLU_098588_2_0_0"/>
<dbReference type="KEGG" id="sti:Sthe_0028"/>
<evidence type="ECO:0000313" key="5">
    <source>
        <dbReference type="Proteomes" id="UP000002027"/>
    </source>
</evidence>
<dbReference type="eggNOG" id="COG1838">
    <property type="taxonomic scope" value="Bacteria"/>
</dbReference>
<dbReference type="NCBIfam" id="TIGR00723">
    <property type="entry name" value="ttdB_fumA_fumB"/>
    <property type="match status" value="1"/>
</dbReference>
<dbReference type="Gene3D" id="3.20.130.10">
    <property type="entry name" value="Fe-S hydro-lyase, tartrate dehydratase beta-type, catalytic domain"/>
    <property type="match status" value="1"/>
</dbReference>
<keyword evidence="5" id="KW-1185">Reference proteome</keyword>
<accession>D1C5F1</accession>
<dbReference type="InterPro" id="IPR036660">
    <property type="entry name" value="Fe-S_hydroAse_TtdB_cat_sf"/>
</dbReference>
<dbReference type="SUPFAM" id="SSF117457">
    <property type="entry name" value="FumA C-terminal domain-like"/>
    <property type="match status" value="1"/>
</dbReference>
<dbReference type="AlphaFoldDB" id="D1C5F1"/>
<dbReference type="Proteomes" id="UP000002027">
    <property type="component" value="Chromosome 1"/>
</dbReference>
<dbReference type="InterPro" id="IPR004647">
    <property type="entry name" value="Fe-S_hydro-lyase_TtdB-typ_cat"/>
</dbReference>
<organism evidence="4 5">
    <name type="scientific">Sphaerobacter thermophilus (strain ATCC 49802 / DSM 20745 / KCCM 41009 / NCIMB 13125 / S 6022)</name>
    <dbReference type="NCBI Taxonomy" id="479434"/>
    <lineage>
        <taxon>Bacteria</taxon>
        <taxon>Pseudomonadati</taxon>
        <taxon>Thermomicrobiota</taxon>
        <taxon>Thermomicrobia</taxon>
        <taxon>Sphaerobacterales</taxon>
        <taxon>Sphaerobacterineae</taxon>
        <taxon>Sphaerobacteraceae</taxon>
        <taxon>Sphaerobacter</taxon>
    </lineage>
</organism>
<keyword evidence="2 4" id="KW-0456">Lyase</keyword>
<dbReference type="RefSeq" id="WP_012870516.1">
    <property type="nucleotide sequence ID" value="NC_013523.1"/>
</dbReference>
<reference evidence="4 5" key="2">
    <citation type="journal article" date="2010" name="Stand. Genomic Sci.">
        <title>Complete genome sequence of Desulfohalobium retbaense type strain (HR(100)).</title>
        <authorList>
            <person name="Spring S."/>
            <person name="Nolan M."/>
            <person name="Lapidus A."/>
            <person name="Glavina Del Rio T."/>
            <person name="Copeland A."/>
            <person name="Tice H."/>
            <person name="Cheng J.F."/>
            <person name="Lucas S."/>
            <person name="Land M."/>
            <person name="Chen F."/>
            <person name="Bruce D."/>
            <person name="Goodwin L."/>
            <person name="Pitluck S."/>
            <person name="Ivanova N."/>
            <person name="Mavromatis K."/>
            <person name="Mikhailova N."/>
            <person name="Pati A."/>
            <person name="Chen A."/>
            <person name="Palaniappan K."/>
            <person name="Hauser L."/>
            <person name="Chang Y.J."/>
            <person name="Jeffries C.D."/>
            <person name="Munk C."/>
            <person name="Kiss H."/>
            <person name="Chain P."/>
            <person name="Han C."/>
            <person name="Brettin T."/>
            <person name="Detter J.C."/>
            <person name="Schuler E."/>
            <person name="Goker M."/>
            <person name="Rohde M."/>
            <person name="Bristow J."/>
            <person name="Eisen J.A."/>
            <person name="Markowitz V."/>
            <person name="Hugenholtz P."/>
            <person name="Kyrpides N.C."/>
            <person name="Klenk H.P."/>
        </authorList>
    </citation>
    <scope>NUCLEOTIDE SEQUENCE [LARGE SCALE GENOMIC DNA]</scope>
    <source>
        <strain evidence="5">ATCC 49802 / DSM 20745 / S 6022</strain>
    </source>
</reference>
<evidence type="ECO:0000259" key="3">
    <source>
        <dbReference type="Pfam" id="PF05683"/>
    </source>
</evidence>
<dbReference type="GO" id="GO:0016836">
    <property type="term" value="F:hydro-lyase activity"/>
    <property type="evidence" value="ECO:0007669"/>
    <property type="project" value="InterPro"/>
</dbReference>
<dbReference type="OrthoDB" id="9798978at2"/>
<evidence type="ECO:0000256" key="2">
    <source>
        <dbReference type="ARBA" id="ARBA00023239"/>
    </source>
</evidence>
<dbReference type="Pfam" id="PF05683">
    <property type="entry name" value="Fumerase_C"/>
    <property type="match status" value="1"/>
</dbReference>
<dbReference type="PANTHER" id="PTHR43351">
    <property type="entry name" value="L(+)-TARTRATE DEHYDRATASE SUBUNIT BETA"/>
    <property type="match status" value="1"/>
</dbReference>
<gene>
    <name evidence="4" type="ordered locus">Sthe_0028</name>
</gene>
<proteinExistence type="inferred from homology"/>
<dbReference type="NCBIfam" id="NF005310">
    <property type="entry name" value="PRK06842.1"/>
    <property type="match status" value="1"/>
</dbReference>
<dbReference type="STRING" id="479434.Sthe_0028"/>
<feature type="domain" description="Fe-S hydro-lyase tartrate dehydratase beta-type catalytic" evidence="3">
    <location>
        <begin position="12"/>
        <end position="176"/>
    </location>
</feature>
<dbReference type="InParanoid" id="D1C5F1"/>
<dbReference type="PANTHER" id="PTHR43351:SF2">
    <property type="entry name" value="L(+)-TARTRATE DEHYDRATASE SUBUNIT BETA-RELATED"/>
    <property type="match status" value="1"/>
</dbReference>
<comment type="similarity">
    <text evidence="1">Belongs to the class-I fumarase family.</text>
</comment>
<reference evidence="5" key="1">
    <citation type="submission" date="2009-11" db="EMBL/GenBank/DDBJ databases">
        <title>The complete chromosome 1 of Sphaerobacter thermophilus DSM 20745.</title>
        <authorList>
            <person name="Lucas S."/>
            <person name="Copeland A."/>
            <person name="Lapidus A."/>
            <person name="Glavina del Rio T."/>
            <person name="Dalin E."/>
            <person name="Tice H."/>
            <person name="Bruce D."/>
            <person name="Goodwin L."/>
            <person name="Pitluck S."/>
            <person name="Kyrpides N."/>
            <person name="Mavromatis K."/>
            <person name="Ivanova N."/>
            <person name="Mikhailova N."/>
            <person name="LaButti K.M."/>
            <person name="Clum A."/>
            <person name="Sun H.I."/>
            <person name="Brettin T."/>
            <person name="Detter J.C."/>
            <person name="Han C."/>
            <person name="Larimer F."/>
            <person name="Land M."/>
            <person name="Hauser L."/>
            <person name="Markowitz V."/>
            <person name="Cheng J.F."/>
            <person name="Hugenholtz P."/>
            <person name="Woyke T."/>
            <person name="Wu D."/>
            <person name="Steenblock K."/>
            <person name="Schneider S."/>
            <person name="Pukall R."/>
            <person name="Goeker M."/>
            <person name="Klenk H.P."/>
            <person name="Eisen J.A."/>
        </authorList>
    </citation>
    <scope>NUCLEOTIDE SEQUENCE [LARGE SCALE GENOMIC DNA]</scope>
    <source>
        <strain evidence="5">ATCC 49802 / DSM 20745 / S 6022</strain>
    </source>
</reference>
<evidence type="ECO:0000313" key="4">
    <source>
        <dbReference type="EMBL" id="ACZ37467.1"/>
    </source>
</evidence>
<evidence type="ECO:0000256" key="1">
    <source>
        <dbReference type="ARBA" id="ARBA00008876"/>
    </source>
</evidence>
<protein>
    <submittedName>
        <fullName evidence="4">Hydro-lyase, Fe-S type, tartrate/fumarate subfamily, beta subunit</fullName>
    </submittedName>
</protein>
<sequence length="183" mass="19052">MEPTRITAPLDAETASRLRAGDAVLISGTLLTARDAAHKRLTEALASGEPLPVDLRDQIVYYVGPAPARPGAIIGSAGPTTSGRMDPYTPALLAAGLRGMIGKGHRSPDVREAIVRYGAVYFAAVGGAGALLARRITAAEVVAYPDLGPEAIHRLTVVDFPAIVVNDAHGGDLYADAAGRYRE</sequence>
<dbReference type="EMBL" id="CP001823">
    <property type="protein sequence ID" value="ACZ37467.1"/>
    <property type="molecule type" value="Genomic_DNA"/>
</dbReference>
<name>D1C5F1_SPHTD</name>